<evidence type="ECO:0000313" key="3">
    <source>
        <dbReference type="Proteomes" id="UP000275846"/>
    </source>
</evidence>
<reference evidence="4" key="1">
    <citation type="submission" date="2016-06" db="UniProtKB">
        <authorList>
            <consortium name="WormBaseParasite"/>
        </authorList>
    </citation>
    <scope>IDENTIFICATION</scope>
</reference>
<evidence type="ECO:0000256" key="1">
    <source>
        <dbReference type="SAM" id="MobiDB-lite"/>
    </source>
</evidence>
<feature type="region of interest" description="Disordered" evidence="1">
    <location>
        <begin position="1"/>
        <end position="29"/>
    </location>
</feature>
<feature type="region of interest" description="Disordered" evidence="1">
    <location>
        <begin position="65"/>
        <end position="92"/>
    </location>
</feature>
<accession>A0A183SDB1</accession>
<sequence>MPLQNTEVEMAKQDPGPRSPGADRNPQHQRHIEINQATCEDLAQDRLAWRKSAAMNEANRIAAAKAKRAAHKSQAPHINIANVNAPSASELV</sequence>
<evidence type="ECO:0000313" key="2">
    <source>
        <dbReference type="EMBL" id="VDL88594.1"/>
    </source>
</evidence>
<keyword evidence="3" id="KW-1185">Reference proteome</keyword>
<evidence type="ECO:0000313" key="4">
    <source>
        <dbReference type="WBParaSite" id="SSLN_0000227901-mRNA-1"/>
    </source>
</evidence>
<organism evidence="4">
    <name type="scientific">Schistocephalus solidus</name>
    <name type="common">Tapeworm</name>
    <dbReference type="NCBI Taxonomy" id="70667"/>
    <lineage>
        <taxon>Eukaryota</taxon>
        <taxon>Metazoa</taxon>
        <taxon>Spiralia</taxon>
        <taxon>Lophotrochozoa</taxon>
        <taxon>Platyhelminthes</taxon>
        <taxon>Cestoda</taxon>
        <taxon>Eucestoda</taxon>
        <taxon>Diphyllobothriidea</taxon>
        <taxon>Diphyllobothriidae</taxon>
        <taxon>Schistocephalus</taxon>
    </lineage>
</organism>
<dbReference type="AlphaFoldDB" id="A0A183SDB1"/>
<proteinExistence type="predicted"/>
<dbReference type="EMBL" id="UYSU01032195">
    <property type="protein sequence ID" value="VDL88594.1"/>
    <property type="molecule type" value="Genomic_DNA"/>
</dbReference>
<reference evidence="2 3" key="2">
    <citation type="submission" date="2018-11" db="EMBL/GenBank/DDBJ databases">
        <authorList>
            <consortium name="Pathogen Informatics"/>
        </authorList>
    </citation>
    <scope>NUCLEOTIDE SEQUENCE [LARGE SCALE GENOMIC DNA]</scope>
    <source>
        <strain evidence="2 3">NST_G2</strain>
    </source>
</reference>
<gene>
    <name evidence="2" type="ORF">SSLN_LOCUS2209</name>
</gene>
<protein>
    <submittedName>
        <fullName evidence="2 4">Uncharacterized protein</fullName>
    </submittedName>
</protein>
<name>A0A183SDB1_SCHSO</name>
<dbReference type="WBParaSite" id="SSLN_0000227901-mRNA-1">
    <property type="protein sequence ID" value="SSLN_0000227901-mRNA-1"/>
    <property type="gene ID" value="SSLN_0000227901"/>
</dbReference>
<feature type="compositionally biased region" description="Polar residues" evidence="1">
    <location>
        <begin position="81"/>
        <end position="92"/>
    </location>
</feature>
<dbReference type="Proteomes" id="UP000275846">
    <property type="component" value="Unassembled WGS sequence"/>
</dbReference>